<dbReference type="EMBL" id="CP097504">
    <property type="protein sequence ID" value="URD87001.1"/>
    <property type="molecule type" value="Genomic_DNA"/>
</dbReference>
<dbReference type="OrthoDB" id="626167at2759"/>
<reference evidence="1" key="1">
    <citation type="submission" date="2022-05" db="EMBL/GenBank/DDBJ databases">
        <title>The Musa troglodytarum L. genome provides insights into the mechanism of non-climacteric behaviour and enrichment of carotenoids.</title>
        <authorList>
            <person name="Wang J."/>
        </authorList>
    </citation>
    <scope>NUCLEOTIDE SEQUENCE</scope>
    <source>
        <tissue evidence="1">Leaf</tissue>
    </source>
</reference>
<gene>
    <name evidence="1" type="ORF">MUK42_28781</name>
</gene>
<name>A0A9E7JNC6_9LILI</name>
<organism evidence="1 2">
    <name type="scientific">Musa troglodytarum</name>
    <name type="common">fe'i banana</name>
    <dbReference type="NCBI Taxonomy" id="320322"/>
    <lineage>
        <taxon>Eukaryota</taxon>
        <taxon>Viridiplantae</taxon>
        <taxon>Streptophyta</taxon>
        <taxon>Embryophyta</taxon>
        <taxon>Tracheophyta</taxon>
        <taxon>Spermatophyta</taxon>
        <taxon>Magnoliopsida</taxon>
        <taxon>Liliopsida</taxon>
        <taxon>Zingiberales</taxon>
        <taxon>Musaceae</taxon>
        <taxon>Musa</taxon>
    </lineage>
</organism>
<sequence>MHFAKSVLETFIEDDMLTTSEIPWILHLTHRLESCWQRLAKFFAPKYAADAACTVLWADHVNASSLSHICGFTSCIGSVGHVDKTSGFMSASKF</sequence>
<evidence type="ECO:0000313" key="1">
    <source>
        <dbReference type="EMBL" id="URD87001.1"/>
    </source>
</evidence>
<keyword evidence="2" id="KW-1185">Reference proteome</keyword>
<dbReference type="AlphaFoldDB" id="A0A9E7JNC6"/>
<accession>A0A9E7JNC6</accession>
<evidence type="ECO:0000313" key="2">
    <source>
        <dbReference type="Proteomes" id="UP001055439"/>
    </source>
</evidence>
<dbReference type="Proteomes" id="UP001055439">
    <property type="component" value="Chromosome 2"/>
</dbReference>
<protein>
    <submittedName>
        <fullName evidence="1">Uncharacterized protein</fullName>
    </submittedName>
</protein>
<proteinExistence type="predicted"/>